<dbReference type="AlphaFoldDB" id="K0T589"/>
<evidence type="ECO:0000256" key="1">
    <source>
        <dbReference type="SAM" id="MobiDB-lite"/>
    </source>
</evidence>
<dbReference type="Proteomes" id="UP000266841">
    <property type="component" value="Unassembled WGS sequence"/>
</dbReference>
<feature type="non-terminal residue" evidence="2">
    <location>
        <position position="1"/>
    </location>
</feature>
<keyword evidence="3" id="KW-1185">Reference proteome</keyword>
<gene>
    <name evidence="2" type="ORF">THAOC_06205</name>
</gene>
<reference evidence="2 3" key="1">
    <citation type="journal article" date="2012" name="Genome Biol.">
        <title>Genome and low-iron response of an oceanic diatom adapted to chronic iron limitation.</title>
        <authorList>
            <person name="Lommer M."/>
            <person name="Specht M."/>
            <person name="Roy A.S."/>
            <person name="Kraemer L."/>
            <person name="Andreson R."/>
            <person name="Gutowska M.A."/>
            <person name="Wolf J."/>
            <person name="Bergner S.V."/>
            <person name="Schilhabel M.B."/>
            <person name="Klostermeier U.C."/>
            <person name="Beiko R.G."/>
            <person name="Rosenstiel P."/>
            <person name="Hippler M."/>
            <person name="Laroche J."/>
        </authorList>
    </citation>
    <scope>NUCLEOTIDE SEQUENCE [LARGE SCALE GENOMIC DNA]</scope>
    <source>
        <strain evidence="2 3">CCMP1005</strain>
    </source>
</reference>
<accession>K0T589</accession>
<sequence length="136" mass="13759">PETLPTETLPSRASSNDRGGEEQQISADRSGLASVSAGRGRGLERGRGVSNKPAWMTAREREATGGASTVPAVTITSRPVGRGRGVSNLPAWMAKGPPAAASATNSNRACGVGNSASAGRGRGVGEAAVYRIFLLG</sequence>
<feature type="region of interest" description="Disordered" evidence="1">
    <location>
        <begin position="1"/>
        <end position="72"/>
    </location>
</feature>
<comment type="caution">
    <text evidence="2">The sequence shown here is derived from an EMBL/GenBank/DDBJ whole genome shotgun (WGS) entry which is preliminary data.</text>
</comment>
<proteinExistence type="predicted"/>
<protein>
    <submittedName>
        <fullName evidence="2">Uncharacterized protein</fullName>
    </submittedName>
</protein>
<name>K0T589_THAOC</name>
<evidence type="ECO:0000313" key="2">
    <source>
        <dbReference type="EMBL" id="EJK72274.1"/>
    </source>
</evidence>
<dbReference type="EMBL" id="AGNL01006096">
    <property type="protein sequence ID" value="EJK72274.1"/>
    <property type="molecule type" value="Genomic_DNA"/>
</dbReference>
<organism evidence="2 3">
    <name type="scientific">Thalassiosira oceanica</name>
    <name type="common">Marine diatom</name>
    <dbReference type="NCBI Taxonomy" id="159749"/>
    <lineage>
        <taxon>Eukaryota</taxon>
        <taxon>Sar</taxon>
        <taxon>Stramenopiles</taxon>
        <taxon>Ochrophyta</taxon>
        <taxon>Bacillariophyta</taxon>
        <taxon>Coscinodiscophyceae</taxon>
        <taxon>Thalassiosirophycidae</taxon>
        <taxon>Thalassiosirales</taxon>
        <taxon>Thalassiosiraceae</taxon>
        <taxon>Thalassiosira</taxon>
    </lineage>
</organism>
<evidence type="ECO:0000313" key="3">
    <source>
        <dbReference type="Proteomes" id="UP000266841"/>
    </source>
</evidence>
<feature type="compositionally biased region" description="Polar residues" evidence="1">
    <location>
        <begin position="1"/>
        <end position="27"/>
    </location>
</feature>